<dbReference type="RefSeq" id="WP_247809337.1">
    <property type="nucleotide sequence ID" value="NZ_CP095855.1"/>
</dbReference>
<dbReference type="InterPro" id="IPR046644">
    <property type="entry name" value="DUF6756"/>
</dbReference>
<organism evidence="1 2">
    <name type="scientific">Chitinophaga filiformis</name>
    <name type="common">Myxococcus filiformis</name>
    <name type="synonym">Flexibacter filiformis</name>
    <dbReference type="NCBI Taxonomy" id="104663"/>
    <lineage>
        <taxon>Bacteria</taxon>
        <taxon>Pseudomonadati</taxon>
        <taxon>Bacteroidota</taxon>
        <taxon>Chitinophagia</taxon>
        <taxon>Chitinophagales</taxon>
        <taxon>Chitinophagaceae</taxon>
        <taxon>Chitinophaga</taxon>
    </lineage>
</organism>
<reference evidence="1 2" key="1">
    <citation type="submission" date="2022-04" db="EMBL/GenBank/DDBJ databases">
        <title>The arsenic-methylating capacity of Chitinophaga filiformis YT5 during chitin decomposition.</title>
        <authorList>
            <person name="Chen G."/>
            <person name="Liang Y."/>
        </authorList>
    </citation>
    <scope>NUCLEOTIDE SEQUENCE [LARGE SCALE GENOMIC DNA]</scope>
    <source>
        <strain evidence="1 2">YT5</strain>
    </source>
</reference>
<name>A0ABY4HU85_CHIFI</name>
<dbReference type="Proteomes" id="UP000830198">
    <property type="component" value="Chromosome"/>
</dbReference>
<evidence type="ECO:0000313" key="2">
    <source>
        <dbReference type="Proteomes" id="UP000830198"/>
    </source>
</evidence>
<accession>A0ABY4HU85</accession>
<evidence type="ECO:0000313" key="1">
    <source>
        <dbReference type="EMBL" id="UPK67157.1"/>
    </source>
</evidence>
<dbReference type="EMBL" id="CP095855">
    <property type="protein sequence ID" value="UPK67157.1"/>
    <property type="molecule type" value="Genomic_DNA"/>
</dbReference>
<dbReference type="Pfam" id="PF20541">
    <property type="entry name" value="DUF6756"/>
    <property type="match status" value="1"/>
</dbReference>
<sequence>MDFKSAILAVARKLGIPAGHFDSVGIYDWPEIFKKIESRFIIRENTNTRFNWWWENLRKDSISLSFPQDDAWRHLNNIIDKNEKVWFVAGAPKGDRAKLWLFEGTVESIQQIIGQFHHFEYYLVSKKYEWLLTEDHHGVLTGLGTVKDKLLSLSPVKEDI</sequence>
<protein>
    <submittedName>
        <fullName evidence="1">Uncharacterized protein</fullName>
    </submittedName>
</protein>
<proteinExistence type="predicted"/>
<gene>
    <name evidence="1" type="ORF">MYF79_19650</name>
</gene>
<keyword evidence="2" id="KW-1185">Reference proteome</keyword>